<reference evidence="10" key="3">
    <citation type="journal article" date="2019" name="Int. J. Syst. Evol. Microbiol.">
        <title>The Global Catalogue of Microorganisms (GCM) 10K type strain sequencing project: providing services to taxonomists for standard genome sequencing and annotation.</title>
        <authorList>
            <consortium name="The Broad Institute Genomics Platform"/>
            <consortium name="The Broad Institute Genome Sequencing Center for Infectious Disease"/>
            <person name="Wu L."/>
            <person name="Ma J."/>
        </authorList>
    </citation>
    <scope>NUCLEOTIDE SEQUENCE [LARGE SCALE GENOMIC DNA]</scope>
    <source>
        <strain evidence="10">CCM 7403</strain>
    </source>
</reference>
<dbReference type="KEGG" id="ndp:E2C04_11790"/>
<dbReference type="InterPro" id="IPR004358">
    <property type="entry name" value="Sig_transdc_His_kin-like_C"/>
</dbReference>
<dbReference type="AlphaFoldDB" id="A0A4P7UEB1"/>
<comment type="catalytic activity">
    <reaction evidence="1">
        <text>ATP + protein L-histidine = ADP + protein N-phospho-L-histidine.</text>
        <dbReference type="EC" id="2.7.13.3"/>
    </reaction>
</comment>
<reference evidence="8" key="4">
    <citation type="submission" date="2019-03" db="EMBL/GenBank/DDBJ databases">
        <authorList>
            <person name="Huang Y."/>
        </authorList>
    </citation>
    <scope>NUCLEOTIDE SEQUENCE</scope>
    <source>
        <strain evidence="8">JCM 16608</strain>
    </source>
</reference>
<dbReference type="EMBL" id="CP038462">
    <property type="protein sequence ID" value="QCC77688.1"/>
    <property type="molecule type" value="Genomic_DNA"/>
</dbReference>
<dbReference type="Pfam" id="PF02518">
    <property type="entry name" value="HATPase_c"/>
    <property type="match status" value="1"/>
</dbReference>
<proteinExistence type="predicted"/>
<dbReference type="EC" id="2.7.13.3" evidence="2"/>
<evidence type="ECO:0000256" key="1">
    <source>
        <dbReference type="ARBA" id="ARBA00000085"/>
    </source>
</evidence>
<protein>
    <recommendedName>
        <fullName evidence="2">histidine kinase</fullName>
        <ecNumber evidence="2">2.7.13.3</ecNumber>
    </recommendedName>
</protein>
<gene>
    <name evidence="8" type="ORF">E2C04_11790</name>
    <name evidence="7" type="ORF">GCM10007231_31160</name>
</gene>
<dbReference type="Proteomes" id="UP000297025">
    <property type="component" value="Chromosome"/>
</dbReference>
<reference evidence="7" key="2">
    <citation type="journal article" date="2014" name="Int. J. Syst. Evol. Microbiol.">
        <title>Complete genome of a new Firmicutes species belonging to the dominant human colonic microbiota ('Ruminococcus bicirculans') reveals two chromosomes and a selective capacity to utilize plant glucans.</title>
        <authorList>
            <consortium name="NISC Comparative Sequencing Program"/>
            <person name="Wegmann U."/>
            <person name="Louis P."/>
            <person name="Goesmann A."/>
            <person name="Henrissat B."/>
            <person name="Duncan S.H."/>
            <person name="Flint H.J."/>
        </authorList>
    </citation>
    <scope>NUCLEOTIDE SEQUENCE</scope>
    <source>
        <strain evidence="7">CCM 7403</strain>
    </source>
</reference>
<keyword evidence="10" id="KW-1185">Reference proteome</keyword>
<sequence length="116" mass="12334">MAADRVLLHQLLDNLVGNAVKYVAAGTRPRILVRSLLDGDGRVRVEVADNGLGIPDDQRARIFESLYRLDRPGYSGTGLGLAICARIVQRHGGVLRVEDGPGGTGSTFVLTLPAAD</sequence>
<dbReference type="PANTHER" id="PTHR43711">
    <property type="entry name" value="TWO-COMPONENT HISTIDINE KINASE"/>
    <property type="match status" value="1"/>
</dbReference>
<dbReference type="PROSITE" id="PS50109">
    <property type="entry name" value="HIS_KIN"/>
    <property type="match status" value="1"/>
</dbReference>
<evidence type="ECO:0000256" key="5">
    <source>
        <dbReference type="ARBA" id="ARBA00023012"/>
    </source>
</evidence>
<feature type="domain" description="Histidine kinase" evidence="6">
    <location>
        <begin position="1"/>
        <end position="116"/>
    </location>
</feature>
<evidence type="ECO:0000313" key="9">
    <source>
        <dbReference type="Proteomes" id="UP000297025"/>
    </source>
</evidence>
<dbReference type="PRINTS" id="PR00344">
    <property type="entry name" value="BCTRLSENSOR"/>
</dbReference>
<dbReference type="OrthoDB" id="5241402at2"/>
<dbReference type="SUPFAM" id="SSF55874">
    <property type="entry name" value="ATPase domain of HSP90 chaperone/DNA topoisomerase II/histidine kinase"/>
    <property type="match status" value="1"/>
</dbReference>
<dbReference type="GO" id="GO:0004673">
    <property type="term" value="F:protein histidine kinase activity"/>
    <property type="evidence" value="ECO:0007669"/>
    <property type="project" value="UniProtKB-EC"/>
</dbReference>
<name>A0A4P7UEB1_9ACTN</name>
<evidence type="ECO:0000313" key="7">
    <source>
        <dbReference type="EMBL" id="GGD29440.1"/>
    </source>
</evidence>
<dbReference type="InterPro" id="IPR003594">
    <property type="entry name" value="HATPase_dom"/>
</dbReference>
<evidence type="ECO:0000313" key="10">
    <source>
        <dbReference type="Proteomes" id="UP000630594"/>
    </source>
</evidence>
<keyword evidence="8" id="KW-0067">ATP-binding</keyword>
<dbReference type="InterPro" id="IPR050736">
    <property type="entry name" value="Sensor_HK_Regulatory"/>
</dbReference>
<evidence type="ECO:0000256" key="2">
    <source>
        <dbReference type="ARBA" id="ARBA00012438"/>
    </source>
</evidence>
<dbReference type="PANTHER" id="PTHR43711:SF31">
    <property type="entry name" value="HISTIDINE KINASE"/>
    <property type="match status" value="1"/>
</dbReference>
<dbReference type="CDD" id="cd00075">
    <property type="entry name" value="HATPase"/>
    <property type="match status" value="1"/>
</dbReference>
<evidence type="ECO:0000259" key="6">
    <source>
        <dbReference type="PROSITE" id="PS50109"/>
    </source>
</evidence>
<dbReference type="GO" id="GO:0005524">
    <property type="term" value="F:ATP binding"/>
    <property type="evidence" value="ECO:0007669"/>
    <property type="project" value="UniProtKB-KW"/>
</dbReference>
<dbReference type="RefSeq" id="WP_135832732.1">
    <property type="nucleotide sequence ID" value="NZ_BMCK01000005.1"/>
</dbReference>
<keyword evidence="5" id="KW-0902">Two-component regulatory system</keyword>
<dbReference type="SMART" id="SM00387">
    <property type="entry name" value="HATPase_c"/>
    <property type="match status" value="1"/>
</dbReference>
<dbReference type="GO" id="GO:0000160">
    <property type="term" value="P:phosphorelay signal transduction system"/>
    <property type="evidence" value="ECO:0007669"/>
    <property type="project" value="UniProtKB-KW"/>
</dbReference>
<evidence type="ECO:0000256" key="4">
    <source>
        <dbReference type="ARBA" id="ARBA00022777"/>
    </source>
</evidence>
<accession>A0A4P7UEB1</accession>
<dbReference type="InterPro" id="IPR005467">
    <property type="entry name" value="His_kinase_dom"/>
</dbReference>
<reference evidence="8 9" key="1">
    <citation type="journal article" date="2008" name="Int. J. Syst. Evol. Microbiol.">
        <title>Nocardioides daphniae sp. nov., isolated from Daphnia cucullata (Crustacea: Cladocera).</title>
        <authorList>
            <person name="Toth E.M."/>
            <person name="Keki Z."/>
            <person name="Homonnay Z.G."/>
            <person name="Borsodi A.K."/>
            <person name="Marialigeti K."/>
            <person name="Schumann P."/>
        </authorList>
    </citation>
    <scope>NUCLEOTIDE SEQUENCE [LARGE SCALE GENOMIC DNA]</scope>
    <source>
        <strain evidence="8 9">JCM 16608</strain>
    </source>
</reference>
<evidence type="ECO:0000313" key="8">
    <source>
        <dbReference type="EMBL" id="QCC77688.1"/>
    </source>
</evidence>
<evidence type="ECO:0000256" key="3">
    <source>
        <dbReference type="ARBA" id="ARBA00022679"/>
    </source>
</evidence>
<dbReference type="Proteomes" id="UP000630594">
    <property type="component" value="Unassembled WGS sequence"/>
</dbReference>
<keyword evidence="4" id="KW-0418">Kinase</keyword>
<keyword evidence="3" id="KW-0808">Transferase</keyword>
<organism evidence="8 9">
    <name type="scientific">Nocardioides daphniae</name>
    <dbReference type="NCBI Taxonomy" id="402297"/>
    <lineage>
        <taxon>Bacteria</taxon>
        <taxon>Bacillati</taxon>
        <taxon>Actinomycetota</taxon>
        <taxon>Actinomycetes</taxon>
        <taxon>Propionibacteriales</taxon>
        <taxon>Nocardioidaceae</taxon>
        <taxon>Nocardioides</taxon>
    </lineage>
</organism>
<reference evidence="7" key="5">
    <citation type="submission" date="2024-05" db="EMBL/GenBank/DDBJ databases">
        <authorList>
            <person name="Sun Q."/>
            <person name="Sedlacek I."/>
        </authorList>
    </citation>
    <scope>NUCLEOTIDE SEQUENCE</scope>
    <source>
        <strain evidence="7">CCM 7403</strain>
    </source>
</reference>
<keyword evidence="8" id="KW-0547">Nucleotide-binding</keyword>
<dbReference type="EMBL" id="BMCK01000005">
    <property type="protein sequence ID" value="GGD29440.1"/>
    <property type="molecule type" value="Genomic_DNA"/>
</dbReference>
<dbReference type="InterPro" id="IPR036890">
    <property type="entry name" value="HATPase_C_sf"/>
</dbReference>
<dbReference type="Gene3D" id="3.30.565.10">
    <property type="entry name" value="Histidine kinase-like ATPase, C-terminal domain"/>
    <property type="match status" value="1"/>
</dbReference>